<dbReference type="InterPro" id="IPR038410">
    <property type="entry name" value="GxGYxYP_C_sf"/>
</dbReference>
<evidence type="ECO:0000259" key="2">
    <source>
        <dbReference type="Pfam" id="PF20957"/>
    </source>
</evidence>
<evidence type="ECO:0000313" key="5">
    <source>
        <dbReference type="Proteomes" id="UP000679992"/>
    </source>
</evidence>
<comment type="caution">
    <text evidence="4">The sequence shown here is derived from an EMBL/GenBank/DDBJ whole genome shotgun (WGS) entry which is preliminary data.</text>
</comment>
<evidence type="ECO:0000259" key="3">
    <source>
        <dbReference type="Pfam" id="PF20958"/>
    </source>
</evidence>
<keyword evidence="5" id="KW-1185">Reference proteome</keyword>
<accession>A0ABQ4M4X9</accession>
<dbReference type="PANTHER" id="PTHR37321:SF1">
    <property type="entry name" value="EXPORTED PROTEIN"/>
    <property type="match status" value="1"/>
</dbReference>
<reference evidence="4 5" key="1">
    <citation type="submission" date="2021-03" db="EMBL/GenBank/DDBJ databases">
        <title>Antimicrobial resistance genes in bacteria isolated from Japanese honey, and their potential for conferring macrolide and lincosamide resistance in the American foulbrood pathogen Paenibacillus larvae.</title>
        <authorList>
            <person name="Okamoto M."/>
            <person name="Kumagai M."/>
            <person name="Kanamori H."/>
            <person name="Takamatsu D."/>
        </authorList>
    </citation>
    <scope>NUCLEOTIDE SEQUENCE [LARGE SCALE GENOMIC DNA]</scope>
    <source>
        <strain evidence="4 5">J42TS3</strain>
    </source>
</reference>
<dbReference type="EMBL" id="BOSL01000001">
    <property type="protein sequence ID" value="GIP51064.1"/>
    <property type="molecule type" value="Genomic_DNA"/>
</dbReference>
<gene>
    <name evidence="4" type="ORF">J42TS3_00990</name>
</gene>
<dbReference type="Proteomes" id="UP000679992">
    <property type="component" value="Unassembled WGS sequence"/>
</dbReference>
<evidence type="ECO:0000259" key="1">
    <source>
        <dbReference type="Pfam" id="PF14323"/>
    </source>
</evidence>
<dbReference type="Pfam" id="PF20958">
    <property type="entry name" value="GxGYxYP_N_3rd"/>
    <property type="match status" value="1"/>
</dbReference>
<evidence type="ECO:0008006" key="6">
    <source>
        <dbReference type="Google" id="ProtNLM"/>
    </source>
</evidence>
<feature type="domain" description="GxGYxYP putative glycoside hydrolase second N-terminal" evidence="2">
    <location>
        <begin position="165"/>
        <end position="236"/>
    </location>
</feature>
<dbReference type="RefSeq" id="WP_213653343.1">
    <property type="nucleotide sequence ID" value="NZ_BOSL01000001.1"/>
</dbReference>
<dbReference type="PANTHER" id="PTHR37321">
    <property type="entry name" value="EXPORTED PROTEIN-RELATED"/>
    <property type="match status" value="1"/>
</dbReference>
<name>A0ABQ4M4X9_9BACL</name>
<protein>
    <recommendedName>
        <fullName evidence="6">GxGYxY sequence motif-containing protein</fullName>
    </recommendedName>
</protein>
<sequence>MVYGPYTTDIPAGEHTAFFDMIIDNNTADNNLIVTVDVRDNTTGQVLASRDIHRQDWSYTSNYERFYLPFTNPAVGHELEFRVYWYGAAYTKVDKVGSLTESREDEEVLFTTLKGLVNRTQPRIYTHDNPVKNEEGKYNWLNSLGLGYADVSDNWTLLSKYASEIDGIVVYDDAVPDTINLATTIASLNDGIVAPPSLVNKLTSAPYNLPILDDLRGDYANKLEVYQDLYDNYWPTLPHRMIVGLRPELKGFLRDYAMATGTAVIWLNPAVPAEDALLRDFFADMPYGSGVYMGWWPDEPVGVGTASEYGVSTIASDFSSNLTVFGGTPRTVNVKPVPNKPPLEDKIYVSLILSDGDNLQYLEHRFKKIWDSPNRGAVPLGWTVSPAMLDAMPGVLNHLYDTATANDALIAGPSGVGYTYPNYWSNQTYLDNYTALSGDYMDRAGLRVMTIWNTITGPTNNNVGESFAANAPGLLGMTAQGGGGGNVTIFGNSLPSQALNATYCYSYETLELEIGNAVAGWDGTSPRFVSIQANPWDVGYQDFVDVVDHYNSNSNIVFVRPDTYFQLMREHYNLPIDPSAAASNS</sequence>
<dbReference type="InterPro" id="IPR025832">
    <property type="entry name" value="GxGYxYP_C"/>
</dbReference>
<evidence type="ECO:0000313" key="4">
    <source>
        <dbReference type="EMBL" id="GIP51064.1"/>
    </source>
</evidence>
<dbReference type="InterPro" id="IPR048309">
    <property type="entry name" value="GxGYxYP_N_3rd"/>
</dbReference>
<organism evidence="4 5">
    <name type="scientific">Paenibacillus vini</name>
    <dbReference type="NCBI Taxonomy" id="1476024"/>
    <lineage>
        <taxon>Bacteria</taxon>
        <taxon>Bacillati</taxon>
        <taxon>Bacillota</taxon>
        <taxon>Bacilli</taxon>
        <taxon>Bacillales</taxon>
        <taxon>Paenibacillaceae</taxon>
        <taxon>Paenibacillus</taxon>
    </lineage>
</organism>
<feature type="domain" description="GxGYxYP putative glycoside hydrolase third N-terminal" evidence="3">
    <location>
        <begin position="239"/>
        <end position="325"/>
    </location>
</feature>
<feature type="domain" description="GxGYxYP putative glycoside hydrolase C-terminal" evidence="1">
    <location>
        <begin position="345"/>
        <end position="569"/>
    </location>
</feature>
<dbReference type="Gene3D" id="3.20.20.490">
    <property type="entry name" value="GxGYxYP glycoside hydrolase, C-terminal domain"/>
    <property type="match status" value="1"/>
</dbReference>
<proteinExistence type="predicted"/>
<dbReference type="Pfam" id="PF14323">
    <property type="entry name" value="GxGYxYP_C"/>
    <property type="match status" value="1"/>
</dbReference>
<dbReference type="InterPro" id="IPR048310">
    <property type="entry name" value="GxGYxYP_N_2nd"/>
</dbReference>
<dbReference type="Pfam" id="PF20957">
    <property type="entry name" value="GxGYxYP_N_2nd"/>
    <property type="match status" value="1"/>
</dbReference>